<dbReference type="HAMAP" id="MF_00135">
    <property type="entry name" value="PRAI"/>
    <property type="match status" value="1"/>
</dbReference>
<dbReference type="Pfam" id="PF00697">
    <property type="entry name" value="PRAI"/>
    <property type="match status" value="1"/>
</dbReference>
<dbReference type="OrthoDB" id="9796196at2"/>
<evidence type="ECO:0000256" key="7">
    <source>
        <dbReference type="ARBA" id="ARBA00023141"/>
    </source>
</evidence>
<keyword evidence="13" id="KW-1185">Reference proteome</keyword>
<sequence>MRTHCKVKICGLTRRRDVELAVELGAEYVGFVLAPASPRHVPPELLPELTRGLPEHVRRVGVFVNEPAETIRRIAAGNLDVVQLHGTETPEFAARLGMPVWKAVHVETERELEMLERYDVERFLFDAASGGSGGVCDWRLAALAAKRWRIMLAGGLRSGNIRDAVETVKPYGVDLSSSLEEAPGIKSEDKMREFFKEIRK</sequence>
<evidence type="ECO:0000313" key="14">
    <source>
        <dbReference type="Proteomes" id="UP000576225"/>
    </source>
</evidence>
<reference evidence="11 14" key="2">
    <citation type="submission" date="2020-04" db="EMBL/GenBank/DDBJ databases">
        <authorList>
            <person name="Hitch T.C.A."/>
            <person name="Wylensek D."/>
            <person name="Clavel T."/>
        </authorList>
    </citation>
    <scope>NUCLEOTIDE SEQUENCE [LARGE SCALE GENOMIC DNA]</scope>
    <source>
        <strain evidence="11 14">COR2-253-APC-1A</strain>
    </source>
</reference>
<dbReference type="Gene3D" id="3.20.20.70">
    <property type="entry name" value="Aldolase class I"/>
    <property type="match status" value="1"/>
</dbReference>
<comment type="caution">
    <text evidence="12">The sequence shown here is derived from an EMBL/GenBank/DDBJ whole genome shotgun (WGS) entry which is preliminary data.</text>
</comment>
<dbReference type="InterPro" id="IPR044643">
    <property type="entry name" value="TrpF_fam"/>
</dbReference>
<dbReference type="GO" id="GO:0000162">
    <property type="term" value="P:L-tryptophan biosynthetic process"/>
    <property type="evidence" value="ECO:0007669"/>
    <property type="project" value="UniProtKB-UniRule"/>
</dbReference>
<protein>
    <recommendedName>
        <fullName evidence="4 9">N-(5'-phosphoribosyl)anthranilate isomerase</fullName>
        <shortName evidence="9">PRAI</shortName>
        <ecNumber evidence="3 9">5.3.1.24</ecNumber>
    </recommendedName>
</protein>
<dbReference type="CDD" id="cd00405">
    <property type="entry name" value="PRAI"/>
    <property type="match status" value="1"/>
</dbReference>
<dbReference type="InterPro" id="IPR001240">
    <property type="entry name" value="PRAI_dom"/>
</dbReference>
<evidence type="ECO:0000256" key="9">
    <source>
        <dbReference type="HAMAP-Rule" id="MF_00135"/>
    </source>
</evidence>
<evidence type="ECO:0000259" key="10">
    <source>
        <dbReference type="Pfam" id="PF00697"/>
    </source>
</evidence>
<dbReference type="PANTHER" id="PTHR42894:SF1">
    <property type="entry name" value="N-(5'-PHOSPHORIBOSYL)ANTHRANILATE ISOMERASE"/>
    <property type="match status" value="1"/>
</dbReference>
<reference evidence="12 13" key="1">
    <citation type="submission" date="2018-04" db="EMBL/GenBank/DDBJ databases">
        <title>Genomic Encyclopedia of Type Strains, Phase IV (KMG-IV): sequencing the most valuable type-strain genomes for metagenomic binning, comparative biology and taxonomic classification.</title>
        <authorList>
            <person name="Goeker M."/>
        </authorList>
    </citation>
    <scope>NUCLEOTIDE SEQUENCE [LARGE SCALE GENOMIC DNA]</scope>
    <source>
        <strain evidence="12 13">DSM 14823</strain>
    </source>
</reference>
<evidence type="ECO:0000313" key="11">
    <source>
        <dbReference type="EMBL" id="NMD85331.1"/>
    </source>
</evidence>
<keyword evidence="8 9" id="KW-0413">Isomerase</keyword>
<dbReference type="EMBL" id="QEKH01000051">
    <property type="protein sequence ID" value="PVY33331.1"/>
    <property type="molecule type" value="Genomic_DNA"/>
</dbReference>
<feature type="domain" description="N-(5'phosphoribosyl) anthranilate isomerase (PRAI)" evidence="10">
    <location>
        <begin position="7"/>
        <end position="196"/>
    </location>
</feature>
<comment type="similarity">
    <text evidence="9">Belongs to the TrpF family.</text>
</comment>
<dbReference type="InterPro" id="IPR013785">
    <property type="entry name" value="Aldolase_TIM"/>
</dbReference>
<dbReference type="GO" id="GO:0004640">
    <property type="term" value="F:phosphoribosylanthranilate isomerase activity"/>
    <property type="evidence" value="ECO:0007669"/>
    <property type="project" value="UniProtKB-UniRule"/>
</dbReference>
<evidence type="ECO:0000256" key="4">
    <source>
        <dbReference type="ARBA" id="ARBA00022272"/>
    </source>
</evidence>
<evidence type="ECO:0000256" key="8">
    <source>
        <dbReference type="ARBA" id="ARBA00023235"/>
    </source>
</evidence>
<name>A0A2U1ACQ7_9BACT</name>
<evidence type="ECO:0000313" key="12">
    <source>
        <dbReference type="EMBL" id="PVY33331.1"/>
    </source>
</evidence>
<evidence type="ECO:0000313" key="13">
    <source>
        <dbReference type="Proteomes" id="UP000245959"/>
    </source>
</evidence>
<proteinExistence type="inferred from homology"/>
<evidence type="ECO:0000256" key="6">
    <source>
        <dbReference type="ARBA" id="ARBA00022822"/>
    </source>
</evidence>
<evidence type="ECO:0000256" key="5">
    <source>
        <dbReference type="ARBA" id="ARBA00022605"/>
    </source>
</evidence>
<dbReference type="GeneID" id="78297193"/>
<dbReference type="EMBL" id="JABAEW010000002">
    <property type="protein sequence ID" value="NMD85331.1"/>
    <property type="molecule type" value="Genomic_DNA"/>
</dbReference>
<gene>
    <name evidence="9" type="primary">trpF</name>
    <name evidence="12" type="ORF">C8D82_1517</name>
    <name evidence="11" type="ORF">HF882_01905</name>
</gene>
<dbReference type="Proteomes" id="UP000245959">
    <property type="component" value="Unassembled WGS sequence"/>
</dbReference>
<evidence type="ECO:0000256" key="1">
    <source>
        <dbReference type="ARBA" id="ARBA00001164"/>
    </source>
</evidence>
<comment type="pathway">
    <text evidence="2 9">Amino-acid biosynthesis; L-tryptophan biosynthesis; L-tryptophan from chorismate: step 3/5.</text>
</comment>
<keyword evidence="5 9" id="KW-0028">Amino-acid biosynthesis</keyword>
<dbReference type="PANTHER" id="PTHR42894">
    <property type="entry name" value="N-(5'-PHOSPHORIBOSYL)ANTHRANILATE ISOMERASE"/>
    <property type="match status" value="1"/>
</dbReference>
<dbReference type="AlphaFoldDB" id="A0A2U1ACQ7"/>
<evidence type="ECO:0000256" key="3">
    <source>
        <dbReference type="ARBA" id="ARBA00012572"/>
    </source>
</evidence>
<dbReference type="EC" id="5.3.1.24" evidence="3 9"/>
<keyword evidence="6 9" id="KW-0822">Tryptophan biosynthesis</keyword>
<dbReference type="Proteomes" id="UP000576225">
    <property type="component" value="Unassembled WGS sequence"/>
</dbReference>
<dbReference type="UniPathway" id="UPA00035">
    <property type="reaction ID" value="UER00042"/>
</dbReference>
<dbReference type="RefSeq" id="WP_116885931.1">
    <property type="nucleotide sequence ID" value="NZ_CABMMC010000124.1"/>
</dbReference>
<dbReference type="SUPFAM" id="SSF51366">
    <property type="entry name" value="Ribulose-phoshate binding barrel"/>
    <property type="match status" value="1"/>
</dbReference>
<keyword evidence="7 9" id="KW-0057">Aromatic amino acid biosynthesis</keyword>
<comment type="catalytic activity">
    <reaction evidence="1 9">
        <text>N-(5-phospho-beta-D-ribosyl)anthranilate = 1-(2-carboxyphenylamino)-1-deoxy-D-ribulose 5-phosphate</text>
        <dbReference type="Rhea" id="RHEA:21540"/>
        <dbReference type="ChEBI" id="CHEBI:18277"/>
        <dbReference type="ChEBI" id="CHEBI:58613"/>
        <dbReference type="EC" id="5.3.1.24"/>
    </reaction>
</comment>
<organism evidence="12 13">
    <name type="scientific">Victivallis vadensis</name>
    <dbReference type="NCBI Taxonomy" id="172901"/>
    <lineage>
        <taxon>Bacteria</taxon>
        <taxon>Pseudomonadati</taxon>
        <taxon>Lentisphaerota</taxon>
        <taxon>Lentisphaeria</taxon>
        <taxon>Victivallales</taxon>
        <taxon>Victivallaceae</taxon>
        <taxon>Victivallis</taxon>
    </lineage>
</organism>
<accession>A0A2U1ACQ7</accession>
<dbReference type="InterPro" id="IPR011060">
    <property type="entry name" value="RibuloseP-bd_barrel"/>
</dbReference>
<evidence type="ECO:0000256" key="2">
    <source>
        <dbReference type="ARBA" id="ARBA00004664"/>
    </source>
</evidence>